<reference evidence="19" key="3">
    <citation type="submission" date="2015-04" db="UniProtKB">
        <authorList>
            <consortium name="EnsemblPlants"/>
        </authorList>
    </citation>
    <scope>IDENTIFICATION</scope>
    <source>
        <strain evidence="19">cv. Jemalong A17</strain>
    </source>
</reference>
<evidence type="ECO:0000256" key="15">
    <source>
        <dbReference type="ARBA" id="ARBA00023136"/>
    </source>
</evidence>
<keyword evidence="7" id="KW-0479">Metal-binding</keyword>
<comment type="subcellular location">
    <subcellularLocation>
        <location evidence="2">Membrane</location>
        <topology evidence="2">Multi-pass membrane protein</topology>
    </subcellularLocation>
</comment>
<dbReference type="Proteomes" id="UP000002051">
    <property type="component" value="Chromosome 5"/>
</dbReference>
<comment type="similarity">
    <text evidence="3">In the C-terminal section; belongs to the peptidase M41 family.</text>
</comment>
<keyword evidence="14 18" id="KW-0482">Metalloprotease</keyword>
<dbReference type="GO" id="GO:0004222">
    <property type="term" value="F:metalloendopeptidase activity"/>
    <property type="evidence" value="ECO:0007669"/>
    <property type="project" value="InterPro"/>
</dbReference>
<evidence type="ECO:0000256" key="16">
    <source>
        <dbReference type="SAM" id="Phobius"/>
    </source>
</evidence>
<evidence type="ECO:0000256" key="5">
    <source>
        <dbReference type="ARBA" id="ARBA00022670"/>
    </source>
</evidence>
<comment type="cofactor">
    <cofactor evidence="1">
        <name>Zn(2+)</name>
        <dbReference type="ChEBI" id="CHEBI:29105"/>
    </cofactor>
</comment>
<dbReference type="GO" id="GO:0009507">
    <property type="term" value="C:chloroplast"/>
    <property type="evidence" value="ECO:0000318"/>
    <property type="project" value="GO_Central"/>
</dbReference>
<proteinExistence type="inferred from homology"/>
<dbReference type="GO" id="GO:0045037">
    <property type="term" value="P:protein import into chloroplast stroma"/>
    <property type="evidence" value="ECO:0000318"/>
    <property type="project" value="GO_Central"/>
</dbReference>
<evidence type="ECO:0000313" key="18">
    <source>
        <dbReference type="EMBL" id="KEH28204.1"/>
    </source>
</evidence>
<dbReference type="SUPFAM" id="SSF140990">
    <property type="entry name" value="FtsH protease domain-like"/>
    <property type="match status" value="1"/>
</dbReference>
<dbReference type="EnsemblPlants" id="KEH28204">
    <property type="protein sequence ID" value="KEH28204"/>
    <property type="gene ID" value="MTR_5g075360"/>
</dbReference>
<keyword evidence="12" id="KW-0809">Transit peptide</keyword>
<gene>
    <name evidence="19" type="primary">11433617</name>
    <name evidence="18" type="ordered locus">MTR_5g075360</name>
</gene>
<dbReference type="InterPro" id="IPR000642">
    <property type="entry name" value="Peptidase_M41"/>
</dbReference>
<keyword evidence="20" id="KW-1185">Reference proteome</keyword>
<dbReference type="GO" id="GO:0004176">
    <property type="term" value="F:ATP-dependent peptidase activity"/>
    <property type="evidence" value="ECO:0000318"/>
    <property type="project" value="GO_Central"/>
</dbReference>
<sequence>MAASTRLITQQLLTCSIHQTRMQQVERRQSEFGKVKELLSRNYVSHNKFEGCPKNRLFISQSRYLGNLVRPLCGSSEAEKSTSPKELYDENDPEAVIRAFESNPSLHTNYLAFSEYVKALVKVGRLSESEFLKTLLRAISNSAKKEESSIGGIAALTNVGEPTRDGILETTSAPTDMVAALEGGNFKEQYGIQFGLLQWPSTEFNSIINLNLICTFSVLLFTLFFYITFMYKEVQPSLETSTKLSDMKGVGEAKAELEEIVDYLKDPKHFTRLGGKLPKGILIVGPPGTGKTMLARAIAGEAEVPFFSTSGREFEEMVVGVGAQRVRDLFAAAKKRLPCIIFIDEIDAFGGKLNSNDQMYMKLTLNQMLVELDGLKQNEGIIVIGATKSHKLIDEALLRHGRFDRLVVVRKPDEEGRREILEYHMSKVLKADNVDLMKIAQFTPGFSGAGLANLVNIAALRAAKDGAEAVSTLDLEFALDMIIMGSQRKSVVISEESREKTAFHECGHALVAIYTDGANPIDKATIVPHGGYRGRVYYLPRDKDENRLSRKRMLAKLDVSMGGRVAEVLIFGQSGVNAGACSDIFKATSLARRMVTRYGMSTEVGPVSHDYFDNGRSMSSETRLLIEKEVKNLLERACNNAKTILTTHQKELHVLTKALLKHQTLTGKQIKDLLANGQSRVVKAKAKFGLMICDGMEWNEIE</sequence>
<dbReference type="SUPFAM" id="SSF52540">
    <property type="entry name" value="P-loop containing nucleoside triphosphate hydrolases"/>
    <property type="match status" value="1"/>
</dbReference>
<dbReference type="InterPro" id="IPR003959">
    <property type="entry name" value="ATPase_AAA_core"/>
</dbReference>
<keyword evidence="13 16" id="KW-1133">Transmembrane helix</keyword>
<evidence type="ECO:0000256" key="1">
    <source>
        <dbReference type="ARBA" id="ARBA00001947"/>
    </source>
</evidence>
<protein>
    <submittedName>
        <fullName evidence="18">ATP-dependent zinc metalloprotease FTSH protein</fullName>
    </submittedName>
</protein>
<dbReference type="Pfam" id="PF01434">
    <property type="entry name" value="Peptidase_M41"/>
    <property type="match status" value="1"/>
</dbReference>
<dbReference type="PANTHER" id="PTHR23076:SF37">
    <property type="entry name" value="ATP-DEPENDENT ZINC METALLOPROTEASE FTSH 4, MITOCHONDRIAL"/>
    <property type="match status" value="1"/>
</dbReference>
<evidence type="ECO:0000256" key="8">
    <source>
        <dbReference type="ARBA" id="ARBA00022741"/>
    </source>
</evidence>
<dbReference type="GO" id="GO:0016020">
    <property type="term" value="C:membrane"/>
    <property type="evidence" value="ECO:0007669"/>
    <property type="project" value="UniProtKB-SubCell"/>
</dbReference>
<dbReference type="FunFam" id="3.40.50.300:FF:000277">
    <property type="entry name" value="ATP-dependent zinc metalloprotease FtsH"/>
    <property type="match status" value="1"/>
</dbReference>
<keyword evidence="10" id="KW-0862">Zinc</keyword>
<dbReference type="GO" id="GO:0006508">
    <property type="term" value="P:proteolysis"/>
    <property type="evidence" value="ECO:0000318"/>
    <property type="project" value="GO_Central"/>
</dbReference>
<dbReference type="EMBL" id="CM001221">
    <property type="protein sequence ID" value="KEH28204.1"/>
    <property type="molecule type" value="Genomic_DNA"/>
</dbReference>
<dbReference type="Gene3D" id="1.10.8.60">
    <property type="match status" value="1"/>
</dbReference>
<evidence type="ECO:0000256" key="3">
    <source>
        <dbReference type="ARBA" id="ARBA00010044"/>
    </source>
</evidence>
<keyword evidence="8" id="KW-0547">Nucleotide-binding</keyword>
<evidence type="ECO:0000256" key="14">
    <source>
        <dbReference type="ARBA" id="ARBA00023049"/>
    </source>
</evidence>
<dbReference type="Pfam" id="PF00004">
    <property type="entry name" value="AAA"/>
    <property type="match status" value="1"/>
</dbReference>
<feature type="transmembrane region" description="Helical" evidence="16">
    <location>
        <begin position="210"/>
        <end position="231"/>
    </location>
</feature>
<feature type="domain" description="AAA+ ATPase" evidence="17">
    <location>
        <begin position="277"/>
        <end position="413"/>
    </location>
</feature>
<evidence type="ECO:0000313" key="20">
    <source>
        <dbReference type="Proteomes" id="UP000002051"/>
    </source>
</evidence>
<evidence type="ECO:0000256" key="10">
    <source>
        <dbReference type="ARBA" id="ARBA00022833"/>
    </source>
</evidence>
<evidence type="ECO:0000256" key="9">
    <source>
        <dbReference type="ARBA" id="ARBA00022801"/>
    </source>
</evidence>
<keyword evidence="11" id="KW-0067">ATP-binding</keyword>
<evidence type="ECO:0000256" key="4">
    <source>
        <dbReference type="ARBA" id="ARBA00010550"/>
    </source>
</evidence>
<dbReference type="InterPro" id="IPR041569">
    <property type="entry name" value="AAA_lid_3"/>
</dbReference>
<evidence type="ECO:0000256" key="13">
    <source>
        <dbReference type="ARBA" id="ARBA00022989"/>
    </source>
</evidence>
<dbReference type="OrthoDB" id="1413014at2759"/>
<dbReference type="GO" id="GO:0046872">
    <property type="term" value="F:metal ion binding"/>
    <property type="evidence" value="ECO:0007669"/>
    <property type="project" value="UniProtKB-KW"/>
</dbReference>
<evidence type="ECO:0000256" key="11">
    <source>
        <dbReference type="ARBA" id="ARBA00022840"/>
    </source>
</evidence>
<keyword evidence="5" id="KW-0645">Protease</keyword>
<dbReference type="FunFam" id="1.10.8.60:FF:000001">
    <property type="entry name" value="ATP-dependent zinc metalloprotease FtsH"/>
    <property type="match status" value="1"/>
</dbReference>
<dbReference type="Pfam" id="PF17862">
    <property type="entry name" value="AAA_lid_3"/>
    <property type="match status" value="1"/>
</dbReference>
<dbReference type="AlphaFoldDB" id="A0A072UEK7"/>
<comment type="similarity">
    <text evidence="4">In the N-terminal section; belongs to the AAA ATPase family.</text>
</comment>
<evidence type="ECO:0000256" key="2">
    <source>
        <dbReference type="ARBA" id="ARBA00004141"/>
    </source>
</evidence>
<evidence type="ECO:0000256" key="7">
    <source>
        <dbReference type="ARBA" id="ARBA00022723"/>
    </source>
</evidence>
<dbReference type="Gene3D" id="1.20.58.760">
    <property type="entry name" value="Peptidase M41"/>
    <property type="match status" value="1"/>
</dbReference>
<evidence type="ECO:0000259" key="17">
    <source>
        <dbReference type="SMART" id="SM00382"/>
    </source>
</evidence>
<evidence type="ECO:0000256" key="6">
    <source>
        <dbReference type="ARBA" id="ARBA00022692"/>
    </source>
</evidence>
<accession>A0A072UEK7</accession>
<evidence type="ECO:0000313" key="19">
    <source>
        <dbReference type="EnsemblPlants" id="KEH28204"/>
    </source>
</evidence>
<dbReference type="GO" id="GO:0005524">
    <property type="term" value="F:ATP binding"/>
    <property type="evidence" value="ECO:0007669"/>
    <property type="project" value="UniProtKB-KW"/>
</dbReference>
<dbReference type="InterPro" id="IPR003593">
    <property type="entry name" value="AAA+_ATPase"/>
</dbReference>
<dbReference type="InterPro" id="IPR037219">
    <property type="entry name" value="Peptidase_M41-like"/>
</dbReference>
<dbReference type="ExpressionAtlas" id="A0A072UEK7">
    <property type="expression patterns" value="differential"/>
</dbReference>
<name>A0A072UEK7_MEDTR</name>
<dbReference type="MEROPS" id="M41.018"/>
<dbReference type="STRING" id="3880.A0A072UEK7"/>
<dbReference type="SMART" id="SM00382">
    <property type="entry name" value="AAA"/>
    <property type="match status" value="1"/>
</dbReference>
<dbReference type="FunFam" id="1.20.58.760:FF:000001">
    <property type="entry name" value="ATP-dependent zinc metalloprotease FtsH"/>
    <property type="match status" value="1"/>
</dbReference>
<organism evidence="18 20">
    <name type="scientific">Medicago truncatula</name>
    <name type="common">Barrel medic</name>
    <name type="synonym">Medicago tribuloides</name>
    <dbReference type="NCBI Taxonomy" id="3880"/>
    <lineage>
        <taxon>Eukaryota</taxon>
        <taxon>Viridiplantae</taxon>
        <taxon>Streptophyta</taxon>
        <taxon>Embryophyta</taxon>
        <taxon>Tracheophyta</taxon>
        <taxon>Spermatophyta</taxon>
        <taxon>Magnoliopsida</taxon>
        <taxon>eudicotyledons</taxon>
        <taxon>Gunneridae</taxon>
        <taxon>Pentapetalae</taxon>
        <taxon>rosids</taxon>
        <taxon>fabids</taxon>
        <taxon>Fabales</taxon>
        <taxon>Fabaceae</taxon>
        <taxon>Papilionoideae</taxon>
        <taxon>50 kb inversion clade</taxon>
        <taxon>NPAAA clade</taxon>
        <taxon>Hologalegina</taxon>
        <taxon>IRL clade</taxon>
        <taxon>Trifolieae</taxon>
        <taxon>Medicago</taxon>
    </lineage>
</organism>
<reference evidence="18 20" key="1">
    <citation type="journal article" date="2011" name="Nature">
        <title>The Medicago genome provides insight into the evolution of rhizobial symbioses.</title>
        <authorList>
            <person name="Young N.D."/>
            <person name="Debelle F."/>
            <person name="Oldroyd G.E."/>
            <person name="Geurts R."/>
            <person name="Cannon S.B."/>
            <person name="Udvardi M.K."/>
            <person name="Benedito V.A."/>
            <person name="Mayer K.F."/>
            <person name="Gouzy J."/>
            <person name="Schoof H."/>
            <person name="Van de Peer Y."/>
            <person name="Proost S."/>
            <person name="Cook D.R."/>
            <person name="Meyers B.C."/>
            <person name="Spannagl M."/>
            <person name="Cheung F."/>
            <person name="De Mita S."/>
            <person name="Krishnakumar V."/>
            <person name="Gundlach H."/>
            <person name="Zhou S."/>
            <person name="Mudge J."/>
            <person name="Bharti A.K."/>
            <person name="Murray J.D."/>
            <person name="Naoumkina M.A."/>
            <person name="Rosen B."/>
            <person name="Silverstein K.A."/>
            <person name="Tang H."/>
            <person name="Rombauts S."/>
            <person name="Zhao P.X."/>
            <person name="Zhou P."/>
            <person name="Barbe V."/>
            <person name="Bardou P."/>
            <person name="Bechner M."/>
            <person name="Bellec A."/>
            <person name="Berger A."/>
            <person name="Berges H."/>
            <person name="Bidwell S."/>
            <person name="Bisseling T."/>
            <person name="Choisne N."/>
            <person name="Couloux A."/>
            <person name="Denny R."/>
            <person name="Deshpande S."/>
            <person name="Dai X."/>
            <person name="Doyle J.J."/>
            <person name="Dudez A.M."/>
            <person name="Farmer A.D."/>
            <person name="Fouteau S."/>
            <person name="Franken C."/>
            <person name="Gibelin C."/>
            <person name="Gish J."/>
            <person name="Goldstein S."/>
            <person name="Gonzalez A.J."/>
            <person name="Green P.J."/>
            <person name="Hallab A."/>
            <person name="Hartog M."/>
            <person name="Hua A."/>
            <person name="Humphray S.J."/>
            <person name="Jeong D.H."/>
            <person name="Jing Y."/>
            <person name="Jocker A."/>
            <person name="Kenton S.M."/>
            <person name="Kim D.J."/>
            <person name="Klee K."/>
            <person name="Lai H."/>
            <person name="Lang C."/>
            <person name="Lin S."/>
            <person name="Macmil S.L."/>
            <person name="Magdelenat G."/>
            <person name="Matthews L."/>
            <person name="McCorrison J."/>
            <person name="Monaghan E.L."/>
            <person name="Mun J.H."/>
            <person name="Najar F.Z."/>
            <person name="Nicholson C."/>
            <person name="Noirot C."/>
            <person name="O'Bleness M."/>
            <person name="Paule C.R."/>
            <person name="Poulain J."/>
            <person name="Prion F."/>
            <person name="Qin B."/>
            <person name="Qu C."/>
            <person name="Retzel E.F."/>
            <person name="Riddle C."/>
            <person name="Sallet E."/>
            <person name="Samain S."/>
            <person name="Samson N."/>
            <person name="Sanders I."/>
            <person name="Saurat O."/>
            <person name="Scarpelli C."/>
            <person name="Schiex T."/>
            <person name="Segurens B."/>
            <person name="Severin A.J."/>
            <person name="Sherrier D.J."/>
            <person name="Shi R."/>
            <person name="Sims S."/>
            <person name="Singer S.R."/>
            <person name="Sinharoy S."/>
            <person name="Sterck L."/>
            <person name="Viollet A."/>
            <person name="Wang B.B."/>
            <person name="Wang K."/>
            <person name="Wang M."/>
            <person name="Wang X."/>
            <person name="Warfsmann J."/>
            <person name="Weissenbach J."/>
            <person name="White D.D."/>
            <person name="White J.D."/>
            <person name="Wiley G.B."/>
            <person name="Wincker P."/>
            <person name="Xing Y."/>
            <person name="Yang L."/>
            <person name="Yao Z."/>
            <person name="Ying F."/>
            <person name="Zhai J."/>
            <person name="Zhou L."/>
            <person name="Zuber A."/>
            <person name="Denarie J."/>
            <person name="Dixon R.A."/>
            <person name="May G.D."/>
            <person name="Schwartz D.C."/>
            <person name="Rogers J."/>
            <person name="Quetier F."/>
            <person name="Town C.D."/>
            <person name="Roe B.A."/>
        </authorList>
    </citation>
    <scope>NUCLEOTIDE SEQUENCE [LARGE SCALE GENOMIC DNA]</scope>
    <source>
        <strain evidence="18">A17</strain>
        <strain evidence="19 20">cv. Jemalong A17</strain>
    </source>
</reference>
<dbReference type="GO" id="GO:0016887">
    <property type="term" value="F:ATP hydrolysis activity"/>
    <property type="evidence" value="ECO:0007669"/>
    <property type="project" value="InterPro"/>
</dbReference>
<keyword evidence="9" id="KW-0378">Hydrolase</keyword>
<dbReference type="PANTHER" id="PTHR23076">
    <property type="entry name" value="METALLOPROTEASE M41 FTSH"/>
    <property type="match status" value="1"/>
</dbReference>
<evidence type="ECO:0000256" key="12">
    <source>
        <dbReference type="ARBA" id="ARBA00022946"/>
    </source>
</evidence>
<reference evidence="18 20" key="2">
    <citation type="journal article" date="2014" name="BMC Genomics">
        <title>An improved genome release (version Mt4.0) for the model legume Medicago truncatula.</title>
        <authorList>
            <person name="Tang H."/>
            <person name="Krishnakumar V."/>
            <person name="Bidwell S."/>
            <person name="Rosen B."/>
            <person name="Chan A."/>
            <person name="Zhou S."/>
            <person name="Gentzbittel L."/>
            <person name="Childs K.L."/>
            <person name="Yandell M."/>
            <person name="Gundlach H."/>
            <person name="Mayer K.F."/>
            <person name="Schwartz D.C."/>
            <person name="Town C.D."/>
        </authorList>
    </citation>
    <scope>GENOME REANNOTATION</scope>
    <source>
        <strain evidence="18">A17</strain>
        <strain evidence="19 20">cv. Jemalong A17</strain>
    </source>
</reference>
<dbReference type="InterPro" id="IPR027417">
    <property type="entry name" value="P-loop_NTPase"/>
</dbReference>
<dbReference type="Gene3D" id="3.40.50.300">
    <property type="entry name" value="P-loop containing nucleotide triphosphate hydrolases"/>
    <property type="match status" value="1"/>
</dbReference>
<keyword evidence="6 16" id="KW-0812">Transmembrane</keyword>
<keyword evidence="15 16" id="KW-0472">Membrane</keyword>